<keyword evidence="5" id="KW-1185">Reference proteome</keyword>
<reference evidence="4 5" key="1">
    <citation type="submission" date="2024-01" db="EMBL/GenBank/DDBJ databases">
        <authorList>
            <consortium name="Genoscope - CEA"/>
            <person name="William W."/>
        </authorList>
    </citation>
    <scope>NUCLEOTIDE SEQUENCE [LARGE SCALE GENOMIC DNA]</scope>
    <source>
        <strain evidence="4 5">29B2s-10</strain>
    </source>
</reference>
<feature type="compositionally biased region" description="Low complexity" evidence="2">
    <location>
        <begin position="580"/>
        <end position="606"/>
    </location>
</feature>
<evidence type="ECO:0000259" key="3">
    <source>
        <dbReference type="Pfam" id="PF10297"/>
    </source>
</evidence>
<feature type="compositionally biased region" description="Polar residues" evidence="2">
    <location>
        <begin position="212"/>
        <end position="226"/>
    </location>
</feature>
<feature type="compositionally biased region" description="Low complexity" evidence="2">
    <location>
        <begin position="240"/>
        <end position="273"/>
    </location>
</feature>
<proteinExistence type="predicted"/>
<protein>
    <recommendedName>
        <fullName evidence="3">Hap4 transcription factor heteromerisation domain-containing protein</fullName>
    </recommendedName>
</protein>
<dbReference type="EMBL" id="OZ004253">
    <property type="protein sequence ID" value="CAK7893414.1"/>
    <property type="molecule type" value="Genomic_DNA"/>
</dbReference>
<feature type="region of interest" description="Disordered" evidence="2">
    <location>
        <begin position="1"/>
        <end position="102"/>
    </location>
</feature>
<dbReference type="InterPro" id="IPR018287">
    <property type="entry name" value="Hap4_TF_heteromerisation"/>
</dbReference>
<feature type="compositionally biased region" description="Polar residues" evidence="2">
    <location>
        <begin position="274"/>
        <end position="283"/>
    </location>
</feature>
<evidence type="ECO:0000256" key="2">
    <source>
        <dbReference type="SAM" id="MobiDB-lite"/>
    </source>
</evidence>
<dbReference type="Pfam" id="PF10297">
    <property type="entry name" value="Hap4_Hap_bind"/>
    <property type="match status" value="1"/>
</dbReference>
<feature type="compositionally biased region" description="Gly residues" evidence="2">
    <location>
        <begin position="62"/>
        <end position="72"/>
    </location>
</feature>
<feature type="region of interest" description="Disordered" evidence="2">
    <location>
        <begin position="575"/>
        <end position="610"/>
    </location>
</feature>
<sequence>MTTPPIPTGSEMGAVSPNLARKSNNNPQGSNNPIAAFPRTQVKTESVQPQIKSEPQVKIEGYGSGPGLGPRPGSGPVPGTNPGHGVQKSSIAPPMATPMATSMSTPVQNKYLKIQPAIAIKPKPVPIAMLPKPTQSYSFDPTPTLKTSIQLNVNTSKKWVLPPRPRPGRKPTCSSISAEDEQCVQSPLVEQPKKFSPKKKLKTTKYDEVSSESKAQIINQLQQQYPNAKRQHSHTTAAQSNSSPSHSIPSAMGSGKSNPTTTANTSTSNGNPNINNKPSVNTDSSVKNLKLYYLSKIKEQELVKNYIEVINKQIKELRFVQNGVITFDALNTNDKKLPQYRSIMQTSTNSQHTSTMSLPRQQQQQQQIPSTNQQPQQTPSTSQQQQQQQQQSSISGLGTSTSSSNAFLTQYEQLERITNLNDLNKFLGYLTKSSSIIHSVTKNYSGSDENLDIQIKNYLDGKKKDNGAGINTHIGVDKRVGSVSNGSHGKLGNNVVGIGRSKEPQSSTFKASTIFTNQMGIPLNPIEELNYDFSDDGINSMMDQPVTIAPDDEQLFTINELDDYILVDKSKPVNSDNNITTPTVTSTSTSASSTATITATHPSSSSQRSILPQAEELTKQAFKKRSGKKSKRFSSCGFCTNDTPCLCLDAEIEIRQLQKKSMK</sequence>
<keyword evidence="1" id="KW-0539">Nucleus</keyword>
<organism evidence="4 5">
    <name type="scientific">[Candida] anglica</name>
    <dbReference type="NCBI Taxonomy" id="148631"/>
    <lineage>
        <taxon>Eukaryota</taxon>
        <taxon>Fungi</taxon>
        <taxon>Dikarya</taxon>
        <taxon>Ascomycota</taxon>
        <taxon>Saccharomycotina</taxon>
        <taxon>Pichiomycetes</taxon>
        <taxon>Debaryomycetaceae</taxon>
        <taxon>Kurtzmaniella</taxon>
    </lineage>
</organism>
<feature type="domain" description="Hap4 transcription factor heteromerisation" evidence="3">
    <location>
        <begin position="155"/>
        <end position="171"/>
    </location>
</feature>
<feature type="compositionally biased region" description="Polar residues" evidence="2">
    <location>
        <begin position="41"/>
        <end position="53"/>
    </location>
</feature>
<evidence type="ECO:0000313" key="5">
    <source>
        <dbReference type="Proteomes" id="UP001497600"/>
    </source>
</evidence>
<dbReference type="Proteomes" id="UP001497600">
    <property type="component" value="Chromosome A"/>
</dbReference>
<accession>A0ABP0E605</accession>
<feature type="region of interest" description="Disordered" evidence="2">
    <location>
        <begin position="158"/>
        <end position="283"/>
    </location>
</feature>
<feature type="compositionally biased region" description="Polar residues" evidence="2">
    <location>
        <begin position="346"/>
        <end position="360"/>
    </location>
</feature>
<feature type="compositionally biased region" description="Polar residues" evidence="2">
    <location>
        <begin position="21"/>
        <end position="33"/>
    </location>
</feature>
<evidence type="ECO:0000313" key="4">
    <source>
        <dbReference type="EMBL" id="CAK7893414.1"/>
    </source>
</evidence>
<gene>
    <name evidence="4" type="ORF">CAAN4_A07184</name>
</gene>
<evidence type="ECO:0000256" key="1">
    <source>
        <dbReference type="ARBA" id="ARBA00023242"/>
    </source>
</evidence>
<name>A0ABP0E605_9ASCO</name>
<feature type="compositionally biased region" description="Low complexity" evidence="2">
    <location>
        <begin position="361"/>
        <end position="401"/>
    </location>
</feature>
<feature type="region of interest" description="Disordered" evidence="2">
    <location>
        <begin position="346"/>
        <end position="401"/>
    </location>
</feature>